<comment type="caution">
    <text evidence="3">The sequence shown here is derived from an EMBL/GenBank/DDBJ whole genome shotgun (WGS) entry which is preliminary data.</text>
</comment>
<dbReference type="Proteomes" id="UP000562395">
    <property type="component" value="Unassembled WGS sequence"/>
</dbReference>
<accession>A0A7W6EUR7</accession>
<dbReference type="AlphaFoldDB" id="A0A7W6EUR7"/>
<keyword evidence="4" id="KW-1185">Reference proteome</keyword>
<evidence type="ECO:0000313" key="4">
    <source>
        <dbReference type="Proteomes" id="UP000562395"/>
    </source>
</evidence>
<feature type="region of interest" description="Disordered" evidence="1">
    <location>
        <begin position="1"/>
        <end position="44"/>
    </location>
</feature>
<name>A0A7W6EUR7_9SPHN</name>
<dbReference type="InterPro" id="IPR007936">
    <property type="entry name" value="VapE-like_dom"/>
</dbReference>
<sequence>MTDTTAPTSIGTEPSTSKSRKLKPFPARLNPEEFPNPPSQGGHKLPLTMDNVEHLLAGNSINVSYDVISKRLSILHNARQLEECDLISLANLNGVPSGQVLDFIGTLGRRNGSNPVADWIKSRPWDGSDRLQQLYHTVHVEESYPTEMRDALIYRWCLSAVAAALSLGNFHSRGVLTLQGPQGSGKTSWIARLVPEDLRRAWFKRDHHLDPCSKDSVLVAVAHGIVELGELDSSFRRDVARLKGFITNDCDRVRPPYAARAVDMGRRTVCSLRQR</sequence>
<feature type="compositionally biased region" description="Polar residues" evidence="1">
    <location>
        <begin position="1"/>
        <end position="17"/>
    </location>
</feature>
<evidence type="ECO:0000259" key="2">
    <source>
        <dbReference type="Pfam" id="PF05272"/>
    </source>
</evidence>
<reference evidence="3 4" key="1">
    <citation type="submission" date="2020-08" db="EMBL/GenBank/DDBJ databases">
        <title>Genomic Encyclopedia of Type Strains, Phase IV (KMG-IV): sequencing the most valuable type-strain genomes for metagenomic binning, comparative biology and taxonomic classification.</title>
        <authorList>
            <person name="Goeker M."/>
        </authorList>
    </citation>
    <scope>NUCLEOTIDE SEQUENCE [LARGE SCALE GENOMIC DNA]</scope>
    <source>
        <strain evidence="3 4">DSM 14552</strain>
    </source>
</reference>
<protein>
    <submittedName>
        <fullName evidence="3">Putative P-loop ATPase</fullName>
    </submittedName>
</protein>
<dbReference type="EMBL" id="JACICY010000001">
    <property type="protein sequence ID" value="MBB3858994.1"/>
    <property type="molecule type" value="Genomic_DNA"/>
</dbReference>
<feature type="domain" description="Virulence-associated protein E-like" evidence="2">
    <location>
        <begin position="121"/>
        <end position="269"/>
    </location>
</feature>
<dbReference type="Pfam" id="PF05272">
    <property type="entry name" value="VapE-like_dom"/>
    <property type="match status" value="1"/>
</dbReference>
<organism evidence="3 4">
    <name type="scientific">Novosphingobium hassiacum</name>
    <dbReference type="NCBI Taxonomy" id="173676"/>
    <lineage>
        <taxon>Bacteria</taxon>
        <taxon>Pseudomonadati</taxon>
        <taxon>Pseudomonadota</taxon>
        <taxon>Alphaproteobacteria</taxon>
        <taxon>Sphingomonadales</taxon>
        <taxon>Sphingomonadaceae</taxon>
        <taxon>Novosphingobium</taxon>
    </lineage>
</organism>
<evidence type="ECO:0000256" key="1">
    <source>
        <dbReference type="SAM" id="MobiDB-lite"/>
    </source>
</evidence>
<proteinExistence type="predicted"/>
<dbReference type="PANTHER" id="PTHR34985:SF1">
    <property type="entry name" value="SLR0554 PROTEIN"/>
    <property type="match status" value="1"/>
</dbReference>
<gene>
    <name evidence="3" type="ORF">GGQ88_000234</name>
</gene>
<evidence type="ECO:0000313" key="3">
    <source>
        <dbReference type="EMBL" id="MBB3858994.1"/>
    </source>
</evidence>
<dbReference type="PANTHER" id="PTHR34985">
    <property type="entry name" value="SLR0554 PROTEIN"/>
    <property type="match status" value="1"/>
</dbReference>